<evidence type="ECO:0000256" key="5">
    <source>
        <dbReference type="ARBA" id="ARBA00023237"/>
    </source>
</evidence>
<dbReference type="InterPro" id="IPR033985">
    <property type="entry name" value="SusD-like_N"/>
</dbReference>
<dbReference type="SUPFAM" id="SSF48452">
    <property type="entry name" value="TPR-like"/>
    <property type="match status" value="1"/>
</dbReference>
<protein>
    <submittedName>
        <fullName evidence="8">RagB/SusD family nutrient uptake outer membrane protein</fullName>
    </submittedName>
</protein>
<name>A0AA49GT41_9BACT</name>
<comment type="similarity">
    <text evidence="2">Belongs to the SusD family.</text>
</comment>
<keyword evidence="3" id="KW-0732">Signal</keyword>
<sequence length="509" mass="57043">MKKILILLAYLMVFSGCEDGLEPEIYGSLTPNSFPQTAEDYELYTLEVYKTFTAKWSYQDNGTRYMWFSPERGYIWHFDVPADQLAVFTEWGGEFLTMSEANFAPLVNNGRDFSQFEKVRVVSRITKIIGDLEMAEIDENAKNQLLSEAKVARGWTMYYLLHLFGPVPVILNPEEIGTEVESDLIRPSREAFVSAIVEDLRFAADYLPKDAAAYGRFNKGLALTLLMRLYMNERDFANAEPIGREIQTMGYSLVDDYMSLFRESTERNNETIYAISADPEGQGRGPDGNFNAYPYYCLPADYPGIFQNGNTAAPQGGWAQPNAPYMATWEFYDSFDPADERRQMLVDSYVAIKETAGGVAAGEVRDRSNLRGAVVEKYADEGNGPFFGNDLMVARYADVMLMLAEAINENSGPTQEAIDLVNAVRARAGIGPLDGSAVASKGAFNEAILQERGWELFLEGVRKFDLERHSKWPSAVEAVANKNPSPYLYPIPQYAITDSKGQLNQNPGY</sequence>
<feature type="domain" description="SusD-like N-terminal" evidence="7">
    <location>
        <begin position="128"/>
        <end position="231"/>
    </location>
</feature>
<dbReference type="PROSITE" id="PS51257">
    <property type="entry name" value="PROKAR_LIPOPROTEIN"/>
    <property type="match status" value="1"/>
</dbReference>
<dbReference type="AlphaFoldDB" id="A0AA49GT41"/>
<dbReference type="Gene3D" id="1.25.40.390">
    <property type="match status" value="1"/>
</dbReference>
<evidence type="ECO:0000259" key="6">
    <source>
        <dbReference type="Pfam" id="PF07980"/>
    </source>
</evidence>
<proteinExistence type="inferred from homology"/>
<evidence type="ECO:0000259" key="7">
    <source>
        <dbReference type="Pfam" id="PF14322"/>
    </source>
</evidence>
<feature type="domain" description="RagB/SusD" evidence="6">
    <location>
        <begin position="356"/>
        <end position="509"/>
    </location>
</feature>
<dbReference type="InterPro" id="IPR011990">
    <property type="entry name" value="TPR-like_helical_dom_sf"/>
</dbReference>
<reference evidence="8" key="1">
    <citation type="journal article" date="2023" name="Comput. Struct. Biotechnol. J.">
        <title>Discovery of a novel marine Bacteroidetes with a rich repertoire of carbohydrate-active enzymes.</title>
        <authorList>
            <person name="Chen B."/>
            <person name="Liu G."/>
            <person name="Chen Q."/>
            <person name="Wang H."/>
            <person name="Liu L."/>
            <person name="Tang K."/>
        </authorList>
    </citation>
    <scope>NUCLEOTIDE SEQUENCE</scope>
    <source>
        <strain evidence="8">TK19036</strain>
    </source>
</reference>
<dbReference type="InterPro" id="IPR012944">
    <property type="entry name" value="SusD_RagB_dom"/>
</dbReference>
<dbReference type="EMBL" id="CP120682">
    <property type="protein sequence ID" value="WKN39651.1"/>
    <property type="molecule type" value="Genomic_DNA"/>
</dbReference>
<reference evidence="8" key="2">
    <citation type="journal article" date="2024" name="Antonie Van Leeuwenhoek">
        <title>Roseihalotalea indica gen. nov., sp. nov., a halophilic Bacteroidetes from mesopelagic Southwest Indian Ocean with higher carbohydrate metabolic potential.</title>
        <authorList>
            <person name="Chen B."/>
            <person name="Zhang M."/>
            <person name="Lin D."/>
            <person name="Ye J."/>
            <person name="Tang K."/>
        </authorList>
    </citation>
    <scope>NUCLEOTIDE SEQUENCE</scope>
    <source>
        <strain evidence="8">TK19036</strain>
    </source>
</reference>
<evidence type="ECO:0000313" key="8">
    <source>
        <dbReference type="EMBL" id="WKN39651.1"/>
    </source>
</evidence>
<keyword evidence="5" id="KW-0998">Cell outer membrane</keyword>
<evidence type="ECO:0000256" key="1">
    <source>
        <dbReference type="ARBA" id="ARBA00004442"/>
    </source>
</evidence>
<evidence type="ECO:0000256" key="3">
    <source>
        <dbReference type="ARBA" id="ARBA00022729"/>
    </source>
</evidence>
<dbReference type="GO" id="GO:0009279">
    <property type="term" value="C:cell outer membrane"/>
    <property type="evidence" value="ECO:0007669"/>
    <property type="project" value="UniProtKB-SubCell"/>
</dbReference>
<keyword evidence="4" id="KW-0472">Membrane</keyword>
<accession>A0AA49GT41</accession>
<evidence type="ECO:0000256" key="2">
    <source>
        <dbReference type="ARBA" id="ARBA00006275"/>
    </source>
</evidence>
<gene>
    <name evidence="8" type="ORF">K4G66_13210</name>
</gene>
<comment type="subcellular location">
    <subcellularLocation>
        <location evidence="1">Cell outer membrane</location>
    </subcellularLocation>
</comment>
<dbReference type="Pfam" id="PF07980">
    <property type="entry name" value="SusD_RagB"/>
    <property type="match status" value="1"/>
</dbReference>
<dbReference type="Pfam" id="PF14322">
    <property type="entry name" value="SusD-like_3"/>
    <property type="match status" value="1"/>
</dbReference>
<organism evidence="8">
    <name type="scientific">Roseihalotalea indica</name>
    <dbReference type="NCBI Taxonomy" id="2867963"/>
    <lineage>
        <taxon>Bacteria</taxon>
        <taxon>Pseudomonadati</taxon>
        <taxon>Bacteroidota</taxon>
        <taxon>Cytophagia</taxon>
        <taxon>Cytophagales</taxon>
        <taxon>Catalimonadaceae</taxon>
        <taxon>Roseihalotalea</taxon>
    </lineage>
</organism>
<evidence type="ECO:0000256" key="4">
    <source>
        <dbReference type="ARBA" id="ARBA00023136"/>
    </source>
</evidence>